<evidence type="ECO:0000259" key="1">
    <source>
        <dbReference type="Pfam" id="PF00675"/>
    </source>
</evidence>
<evidence type="ECO:0000313" key="3">
    <source>
        <dbReference type="EMBL" id="MDT0556441.1"/>
    </source>
</evidence>
<feature type="domain" description="Peptidase M16 C-terminal" evidence="2">
    <location>
        <begin position="199"/>
        <end position="374"/>
    </location>
</feature>
<keyword evidence="4" id="KW-1185">Reference proteome</keyword>
<dbReference type="InterPro" id="IPR011765">
    <property type="entry name" value="Pept_M16_N"/>
</dbReference>
<dbReference type="SUPFAM" id="SSF63411">
    <property type="entry name" value="LuxS/MPP-like metallohydrolase"/>
    <property type="match status" value="2"/>
</dbReference>
<dbReference type="EMBL" id="JAVRHZ010000006">
    <property type="protein sequence ID" value="MDT0556441.1"/>
    <property type="molecule type" value="Genomic_DNA"/>
</dbReference>
<proteinExistence type="predicted"/>
<comment type="caution">
    <text evidence="3">The sequence shown here is derived from an EMBL/GenBank/DDBJ whole genome shotgun (WGS) entry which is preliminary data.</text>
</comment>
<dbReference type="Proteomes" id="UP001254488">
    <property type="component" value="Unassembled WGS sequence"/>
</dbReference>
<name>A0ABU2YE31_9FLAO</name>
<dbReference type="Gene3D" id="3.30.830.10">
    <property type="entry name" value="Metalloenzyme, LuxS/M16 peptidase-like"/>
    <property type="match status" value="2"/>
</dbReference>
<dbReference type="RefSeq" id="WP_311333393.1">
    <property type="nucleotide sequence ID" value="NZ_JAVRHZ010000006.1"/>
</dbReference>
<reference evidence="3 4" key="1">
    <citation type="submission" date="2023-09" db="EMBL/GenBank/DDBJ databases">
        <authorList>
            <person name="Rey-Velasco X."/>
        </authorList>
    </citation>
    <scope>NUCLEOTIDE SEQUENCE [LARGE SCALE GENOMIC DNA]</scope>
    <source>
        <strain evidence="3 4">W242</strain>
    </source>
</reference>
<dbReference type="Pfam" id="PF05193">
    <property type="entry name" value="Peptidase_M16_C"/>
    <property type="match status" value="1"/>
</dbReference>
<protein>
    <submittedName>
        <fullName evidence="3">Pitrilysin family protein</fullName>
    </submittedName>
</protein>
<dbReference type="InterPro" id="IPR011249">
    <property type="entry name" value="Metalloenz_LuxS/M16"/>
</dbReference>
<dbReference type="PANTHER" id="PTHR11851:SF224">
    <property type="entry name" value="PROCESSING PROTEASE"/>
    <property type="match status" value="1"/>
</dbReference>
<sequence length="688" mass="75910">MKKYITFLIATFVFATTITAQIDRSKQPKPGPAPTINLTKPQSFTMKNGLQVLIVENDKLPRVRVQLLMDNPMHASGNKAGVEGIFASMMGNGTTSISKDDFNEEVDFLGANVNFGSESAFASSLSKYFPRVLELMADAIKNPLFTEEEFKKQKDLVLEGLKSQEKSVTAVSGRVNTALAYGKNHPKGEFVTQEKVEALTLADVKSFYSDYFSPKNGYLVVLGDVDYNETKRLLEKHLGDWKMSAVPELTYTTPKDVQYTQVNFIDMPNAVQSEVTVQNLVNLKMSDPDYHAVLLANDILGGGGEGRLFLNLREDKGWTYGSYSNIGGDKEVTRFTATASVRNEVTDSSVVEILREINNMAEQKIDRQKLINSKAKFTGRFILALERPGTIANYALNIKTQDLPEDFYKNYLKKINAVTPEDINRVAKKYFKSDNLRIVIVGKGSEVITSLKNLKGPNGKPIPVSYFDKFGEPTEEPNYNKQIDAGVTAQSVLDNYIKAIGGKDALLNVKSIKMVASAEMQGMQLGLETITTTKSQSSVVVSMGGNPMQKVIFDGKKGYMVAQGQRIEYTDEQNEAALMQAKPFPELTAEGATLKGIENIDGKDAYAVSLGGDSVNYYDKSTGLKVRTDAVQKANGQEVKTTTNFADYKEVNGIKMPHIISQSFGPQELKFVISKIIINEGVSDADFE</sequence>
<dbReference type="InterPro" id="IPR007863">
    <property type="entry name" value="Peptidase_M16_C"/>
</dbReference>
<dbReference type="InterPro" id="IPR050361">
    <property type="entry name" value="MPP/UQCRC_Complex"/>
</dbReference>
<evidence type="ECO:0000259" key="2">
    <source>
        <dbReference type="Pfam" id="PF05193"/>
    </source>
</evidence>
<dbReference type="PANTHER" id="PTHR11851">
    <property type="entry name" value="METALLOPROTEASE"/>
    <property type="match status" value="1"/>
</dbReference>
<dbReference type="Pfam" id="PF00675">
    <property type="entry name" value="Peptidase_M16"/>
    <property type="match status" value="1"/>
</dbReference>
<accession>A0ABU2YE31</accession>
<feature type="domain" description="Peptidase M16 N-terminal" evidence="1">
    <location>
        <begin position="74"/>
        <end position="171"/>
    </location>
</feature>
<evidence type="ECO:0000313" key="4">
    <source>
        <dbReference type="Proteomes" id="UP001254488"/>
    </source>
</evidence>
<gene>
    <name evidence="3" type="ORF">RM538_10525</name>
</gene>
<organism evidence="3 4">
    <name type="scientific">Patiriisocius hiemis</name>
    <dbReference type="NCBI Taxonomy" id="3075604"/>
    <lineage>
        <taxon>Bacteria</taxon>
        <taxon>Pseudomonadati</taxon>
        <taxon>Bacteroidota</taxon>
        <taxon>Flavobacteriia</taxon>
        <taxon>Flavobacteriales</taxon>
        <taxon>Flavobacteriaceae</taxon>
        <taxon>Patiriisocius</taxon>
    </lineage>
</organism>